<dbReference type="SUPFAM" id="SSF55729">
    <property type="entry name" value="Acyl-CoA N-acyltransferases (Nat)"/>
    <property type="match status" value="1"/>
</dbReference>
<accession>A0ABW2HWT0</accession>
<gene>
    <name evidence="5" type="ORF">ACFQS1_27010</name>
</gene>
<dbReference type="InterPro" id="IPR016181">
    <property type="entry name" value="Acyl_CoA_acyltransferase"/>
</dbReference>
<organism evidence="5 6">
    <name type="scientific">Paractinoplanes rhizophilus</name>
    <dbReference type="NCBI Taxonomy" id="1416877"/>
    <lineage>
        <taxon>Bacteria</taxon>
        <taxon>Bacillati</taxon>
        <taxon>Actinomycetota</taxon>
        <taxon>Actinomycetes</taxon>
        <taxon>Micromonosporales</taxon>
        <taxon>Micromonosporaceae</taxon>
        <taxon>Paractinoplanes</taxon>
    </lineage>
</organism>
<comment type="similarity">
    <text evidence="3">Belongs to the acetyltransferase family. RimJ subfamily.</text>
</comment>
<dbReference type="GO" id="GO:0016746">
    <property type="term" value="F:acyltransferase activity"/>
    <property type="evidence" value="ECO:0007669"/>
    <property type="project" value="UniProtKB-KW"/>
</dbReference>
<dbReference type="PROSITE" id="PS51186">
    <property type="entry name" value="GNAT"/>
    <property type="match status" value="1"/>
</dbReference>
<evidence type="ECO:0000313" key="5">
    <source>
        <dbReference type="EMBL" id="MFC7277658.1"/>
    </source>
</evidence>
<keyword evidence="6" id="KW-1185">Reference proteome</keyword>
<dbReference type="PANTHER" id="PTHR43792:SF8">
    <property type="entry name" value="[RIBOSOMAL PROTEIN US5]-ALANINE N-ACETYLTRANSFERASE"/>
    <property type="match status" value="1"/>
</dbReference>
<name>A0ABW2HWT0_9ACTN</name>
<comment type="caution">
    <text evidence="5">The sequence shown here is derived from an EMBL/GenBank/DDBJ whole genome shotgun (WGS) entry which is preliminary data.</text>
</comment>
<dbReference type="PANTHER" id="PTHR43792">
    <property type="entry name" value="GNAT FAMILY, PUTATIVE (AFU_ORTHOLOGUE AFUA_3G00765)-RELATED-RELATED"/>
    <property type="match status" value="1"/>
</dbReference>
<evidence type="ECO:0000259" key="4">
    <source>
        <dbReference type="PROSITE" id="PS51186"/>
    </source>
</evidence>
<dbReference type="Pfam" id="PF13302">
    <property type="entry name" value="Acetyltransf_3"/>
    <property type="match status" value="1"/>
</dbReference>
<reference evidence="6" key="1">
    <citation type="journal article" date="2019" name="Int. J. Syst. Evol. Microbiol.">
        <title>The Global Catalogue of Microorganisms (GCM) 10K type strain sequencing project: providing services to taxonomists for standard genome sequencing and annotation.</title>
        <authorList>
            <consortium name="The Broad Institute Genomics Platform"/>
            <consortium name="The Broad Institute Genome Sequencing Center for Infectious Disease"/>
            <person name="Wu L."/>
            <person name="Ma J."/>
        </authorList>
    </citation>
    <scope>NUCLEOTIDE SEQUENCE [LARGE SCALE GENOMIC DNA]</scope>
    <source>
        <strain evidence="6">XZYJT-10</strain>
    </source>
</reference>
<dbReference type="EMBL" id="JBHTBJ010000024">
    <property type="protein sequence ID" value="MFC7277658.1"/>
    <property type="molecule type" value="Genomic_DNA"/>
</dbReference>
<dbReference type="Proteomes" id="UP001596548">
    <property type="component" value="Unassembled WGS sequence"/>
</dbReference>
<dbReference type="RefSeq" id="WP_378973519.1">
    <property type="nucleotide sequence ID" value="NZ_JBHTBJ010000024.1"/>
</dbReference>
<dbReference type="Gene3D" id="3.40.630.30">
    <property type="match status" value="1"/>
</dbReference>
<protein>
    <submittedName>
        <fullName evidence="5">GNAT family N-acetyltransferase</fullName>
        <ecNumber evidence="5">2.3.-.-</ecNumber>
    </submittedName>
</protein>
<evidence type="ECO:0000313" key="6">
    <source>
        <dbReference type="Proteomes" id="UP001596548"/>
    </source>
</evidence>
<keyword evidence="1 5" id="KW-0808">Transferase</keyword>
<feature type="domain" description="N-acetyltransferase" evidence="4">
    <location>
        <begin position="4"/>
        <end position="167"/>
    </location>
</feature>
<evidence type="ECO:0000256" key="2">
    <source>
        <dbReference type="ARBA" id="ARBA00023315"/>
    </source>
</evidence>
<proteinExistence type="inferred from homology"/>
<dbReference type="InterPro" id="IPR051531">
    <property type="entry name" value="N-acetyltransferase"/>
</dbReference>
<dbReference type="InterPro" id="IPR000182">
    <property type="entry name" value="GNAT_dom"/>
</dbReference>
<sequence>MDDVRLRPLEYDDWAAVHDWAKLRDSCRYQAWGPNTEAETQSYVREAARLWHQRPQTSFPHAVLAGGEVLGIADLHLRGNGQGEIGYGIHPRVWGRGLATAAARELLRIAFQVHGLHRVYGTCDPRNTGSARVLTKLGMTHEGRLRETLLIRDGWRDSDLYAILDREWRAGI</sequence>
<keyword evidence="2 5" id="KW-0012">Acyltransferase</keyword>
<dbReference type="EC" id="2.3.-.-" evidence="5"/>
<evidence type="ECO:0000256" key="3">
    <source>
        <dbReference type="ARBA" id="ARBA00038502"/>
    </source>
</evidence>
<evidence type="ECO:0000256" key="1">
    <source>
        <dbReference type="ARBA" id="ARBA00022679"/>
    </source>
</evidence>